<dbReference type="Pfam" id="PF11915">
    <property type="entry name" value="DUF3433"/>
    <property type="match status" value="1"/>
</dbReference>
<gene>
    <name evidence="2" type="ORF">PITC_001820</name>
</gene>
<dbReference type="EMBL" id="JQGA01000476">
    <property type="protein sequence ID" value="KGO75328.1"/>
    <property type="molecule type" value="Genomic_DNA"/>
</dbReference>
<dbReference type="PhylomeDB" id="A0A0A2L7Z1"/>
<keyword evidence="1" id="KW-0812">Transmembrane</keyword>
<sequence>MAARLMNKGLTEKIHSSDIGQAIVNKSQIFMTQLSLRVMEGFSIKAEGDDVKNLDEQDNHTTAFALLLAALEIALHVSQKDDGLGNVSANEYQHCLWTTLPSLVMGSVGLFSARMDFNTRSLALYAQLKRPTGALFEESITVNSLDSLAITNITRSIRTRQFAIIANTLTALGTSFLVIVTSGLYSVNEVPNQISVNFTQDTTFCGGDLANDDHSSVMAVTKDFLQKNRNFLSWTHAELTFPELSTDNFTKVEHGNESVYQLSVLAPSMPCSLADQDRGSTSLIPSLAVLTSAGLFGKSSMLPCGNSNSYNAKPATLYFWGNIQNDSTENISAMTYIEAAETVDTLTRFQLPGFEITDGNPPVPEELSARSAPDVDVPWISWNNFDTPGSIAANSNLDWFFTALVMGEYAIAAGDLVNPGSSDIVIRAINHQDRILKAQVFNKYTRDAASTRVLEALLASILVLSIVCSILMSTDQILPKNPTSIAAVASLLADSKILARYETVMGDSNEQPFGQDISSRCRFFLGFQRDASDKGDPWQLSEDHGCEKYCVYFSERDDETMSGKGSMWMSKEFRAKETRVEERLG</sequence>
<dbReference type="PANTHER" id="PTHR37544">
    <property type="entry name" value="SPRAY-RELATED"/>
    <property type="match status" value="1"/>
</dbReference>
<organism evidence="2 3">
    <name type="scientific">Penicillium italicum</name>
    <name type="common">Blue mold</name>
    <dbReference type="NCBI Taxonomy" id="40296"/>
    <lineage>
        <taxon>Eukaryota</taxon>
        <taxon>Fungi</taxon>
        <taxon>Dikarya</taxon>
        <taxon>Ascomycota</taxon>
        <taxon>Pezizomycotina</taxon>
        <taxon>Eurotiomycetes</taxon>
        <taxon>Eurotiomycetidae</taxon>
        <taxon>Eurotiales</taxon>
        <taxon>Aspergillaceae</taxon>
        <taxon>Penicillium</taxon>
    </lineage>
</organism>
<dbReference type="Proteomes" id="UP000030104">
    <property type="component" value="Unassembled WGS sequence"/>
</dbReference>
<dbReference type="STRING" id="40296.A0A0A2L7Z1"/>
<protein>
    <submittedName>
        <fullName evidence="2">Uncharacterized protein</fullName>
    </submittedName>
</protein>
<dbReference type="OMA" id="VIRAINH"/>
<dbReference type="InterPro" id="IPR021840">
    <property type="entry name" value="DUF3433"/>
</dbReference>
<keyword evidence="1" id="KW-1133">Transmembrane helix</keyword>
<keyword evidence="3" id="KW-1185">Reference proteome</keyword>
<feature type="transmembrane region" description="Helical" evidence="1">
    <location>
        <begin position="162"/>
        <end position="185"/>
    </location>
</feature>
<dbReference type="OrthoDB" id="5332281at2759"/>
<dbReference type="HOGENOM" id="CLU_466227_0_0_1"/>
<comment type="caution">
    <text evidence="2">The sequence shown here is derived from an EMBL/GenBank/DDBJ whole genome shotgun (WGS) entry which is preliminary data.</text>
</comment>
<name>A0A0A2L7Z1_PENIT</name>
<evidence type="ECO:0000313" key="2">
    <source>
        <dbReference type="EMBL" id="KGO75328.1"/>
    </source>
</evidence>
<reference evidence="2 3" key="1">
    <citation type="journal article" date="2015" name="Mol. Plant Microbe Interact.">
        <title>Genome, transcriptome, and functional analyses of Penicillium expansum provide new insights into secondary metabolism and pathogenicity.</title>
        <authorList>
            <person name="Ballester A.R."/>
            <person name="Marcet-Houben M."/>
            <person name="Levin E."/>
            <person name="Sela N."/>
            <person name="Selma-Lazaro C."/>
            <person name="Carmona L."/>
            <person name="Wisniewski M."/>
            <person name="Droby S."/>
            <person name="Gonzalez-Candelas L."/>
            <person name="Gabaldon T."/>
        </authorList>
    </citation>
    <scope>NUCLEOTIDE SEQUENCE [LARGE SCALE GENOMIC DNA]</scope>
    <source>
        <strain evidence="2 3">PHI-1</strain>
    </source>
</reference>
<evidence type="ECO:0000256" key="1">
    <source>
        <dbReference type="SAM" id="Phobius"/>
    </source>
</evidence>
<dbReference type="AlphaFoldDB" id="A0A0A2L7Z1"/>
<accession>A0A0A2L7Z1</accession>
<keyword evidence="1" id="KW-0472">Membrane</keyword>
<dbReference type="PANTHER" id="PTHR37544:SF1">
    <property type="entry name" value="PHOSPHORIBOSYLAMINOIMIDAZOLE-SUCCINOCARBOXAMIDE SYNTHASE"/>
    <property type="match status" value="1"/>
</dbReference>
<evidence type="ECO:0000313" key="3">
    <source>
        <dbReference type="Proteomes" id="UP000030104"/>
    </source>
</evidence>
<proteinExistence type="predicted"/>